<organism evidence="2 3">
    <name type="scientific">Lasiosphaeria hispida</name>
    <dbReference type="NCBI Taxonomy" id="260671"/>
    <lineage>
        <taxon>Eukaryota</taxon>
        <taxon>Fungi</taxon>
        <taxon>Dikarya</taxon>
        <taxon>Ascomycota</taxon>
        <taxon>Pezizomycotina</taxon>
        <taxon>Sordariomycetes</taxon>
        <taxon>Sordariomycetidae</taxon>
        <taxon>Sordariales</taxon>
        <taxon>Lasiosphaeriaceae</taxon>
        <taxon>Lasiosphaeria</taxon>
    </lineage>
</organism>
<evidence type="ECO:0000313" key="2">
    <source>
        <dbReference type="EMBL" id="KAK3362954.1"/>
    </source>
</evidence>
<feature type="region of interest" description="Disordered" evidence="1">
    <location>
        <begin position="109"/>
        <end position="142"/>
    </location>
</feature>
<name>A0AAJ0HUT3_9PEZI</name>
<dbReference type="AlphaFoldDB" id="A0AAJ0HUT3"/>
<evidence type="ECO:0000313" key="3">
    <source>
        <dbReference type="Proteomes" id="UP001275084"/>
    </source>
</evidence>
<evidence type="ECO:0000256" key="1">
    <source>
        <dbReference type="SAM" id="MobiDB-lite"/>
    </source>
</evidence>
<comment type="caution">
    <text evidence="2">The sequence shown here is derived from an EMBL/GenBank/DDBJ whole genome shotgun (WGS) entry which is preliminary data.</text>
</comment>
<reference evidence="2" key="2">
    <citation type="submission" date="2023-06" db="EMBL/GenBank/DDBJ databases">
        <authorList>
            <consortium name="Lawrence Berkeley National Laboratory"/>
            <person name="Haridas S."/>
            <person name="Hensen N."/>
            <person name="Bonometti L."/>
            <person name="Westerberg I."/>
            <person name="Brannstrom I.O."/>
            <person name="Guillou S."/>
            <person name="Cros-Aarteil S."/>
            <person name="Calhoun S."/>
            <person name="Kuo A."/>
            <person name="Mondo S."/>
            <person name="Pangilinan J."/>
            <person name="Riley R."/>
            <person name="Labutti K."/>
            <person name="Andreopoulos B."/>
            <person name="Lipzen A."/>
            <person name="Chen C."/>
            <person name="Yanf M."/>
            <person name="Daum C."/>
            <person name="Ng V."/>
            <person name="Clum A."/>
            <person name="Steindorff A."/>
            <person name="Ohm R."/>
            <person name="Martin F."/>
            <person name="Silar P."/>
            <person name="Natvig D."/>
            <person name="Lalanne C."/>
            <person name="Gautier V."/>
            <person name="Ament-Velasquez S.L."/>
            <person name="Kruys A."/>
            <person name="Hutchinson M.I."/>
            <person name="Powell A.J."/>
            <person name="Barry K."/>
            <person name="Miller A.N."/>
            <person name="Grigoriev I.V."/>
            <person name="Debuchy R."/>
            <person name="Gladieux P."/>
            <person name="Thoren M.H."/>
            <person name="Johannesson H."/>
        </authorList>
    </citation>
    <scope>NUCLEOTIDE SEQUENCE</scope>
    <source>
        <strain evidence="2">CBS 955.72</strain>
    </source>
</reference>
<proteinExistence type="predicted"/>
<protein>
    <submittedName>
        <fullName evidence="2">Uncharacterized protein</fullName>
    </submittedName>
</protein>
<feature type="region of interest" description="Disordered" evidence="1">
    <location>
        <begin position="176"/>
        <end position="221"/>
    </location>
</feature>
<gene>
    <name evidence="2" type="ORF">B0T25DRAFT_525875</name>
</gene>
<reference evidence="2" key="1">
    <citation type="journal article" date="2023" name="Mol. Phylogenet. Evol.">
        <title>Genome-scale phylogeny and comparative genomics of the fungal order Sordariales.</title>
        <authorList>
            <person name="Hensen N."/>
            <person name="Bonometti L."/>
            <person name="Westerberg I."/>
            <person name="Brannstrom I.O."/>
            <person name="Guillou S."/>
            <person name="Cros-Aarteil S."/>
            <person name="Calhoun S."/>
            <person name="Haridas S."/>
            <person name="Kuo A."/>
            <person name="Mondo S."/>
            <person name="Pangilinan J."/>
            <person name="Riley R."/>
            <person name="LaButti K."/>
            <person name="Andreopoulos B."/>
            <person name="Lipzen A."/>
            <person name="Chen C."/>
            <person name="Yan M."/>
            <person name="Daum C."/>
            <person name="Ng V."/>
            <person name="Clum A."/>
            <person name="Steindorff A."/>
            <person name="Ohm R.A."/>
            <person name="Martin F."/>
            <person name="Silar P."/>
            <person name="Natvig D.O."/>
            <person name="Lalanne C."/>
            <person name="Gautier V."/>
            <person name="Ament-Velasquez S.L."/>
            <person name="Kruys A."/>
            <person name="Hutchinson M.I."/>
            <person name="Powell A.J."/>
            <person name="Barry K."/>
            <person name="Miller A.N."/>
            <person name="Grigoriev I.V."/>
            <person name="Debuchy R."/>
            <person name="Gladieux P."/>
            <person name="Hiltunen Thoren M."/>
            <person name="Johannesson H."/>
        </authorList>
    </citation>
    <scope>NUCLEOTIDE SEQUENCE</scope>
    <source>
        <strain evidence="2">CBS 955.72</strain>
    </source>
</reference>
<dbReference type="EMBL" id="JAUIQD010000001">
    <property type="protein sequence ID" value="KAK3362954.1"/>
    <property type="molecule type" value="Genomic_DNA"/>
</dbReference>
<dbReference type="Proteomes" id="UP001275084">
    <property type="component" value="Unassembled WGS sequence"/>
</dbReference>
<keyword evidence="3" id="KW-1185">Reference proteome</keyword>
<feature type="compositionally biased region" description="Basic residues" evidence="1">
    <location>
        <begin position="203"/>
        <end position="212"/>
    </location>
</feature>
<sequence length="221" mass="25342">MQLRLRIQAYTLSGLFSFELILETCRLEHESRCEHPASGIQHCSHQLRSRLCARDHNFNHRHLEATVLRHEPAAGAGHTWRSWRQDKTRRRHLGVWKLNGHILLVSSQSIDKETTKSPAKRHAATPSPRPTPTSRRLSRKYHDKTCTCNRRRSFILAAPTRAAAYTCPSMPLPRCKGAGHSHTASSSRHQPAMPHLSTDYRQRRTKRKKKKTLPTDGRCTA</sequence>
<accession>A0AAJ0HUT3</accession>